<feature type="transmembrane region" description="Helical" evidence="1">
    <location>
        <begin position="112"/>
        <end position="145"/>
    </location>
</feature>
<keyword evidence="1" id="KW-0472">Membrane</keyword>
<dbReference type="GO" id="GO:0005886">
    <property type="term" value="C:plasma membrane"/>
    <property type="evidence" value="ECO:0007669"/>
    <property type="project" value="UniProtKB-SubCell"/>
</dbReference>
<dbReference type="GO" id="GO:0140359">
    <property type="term" value="F:ABC-type transporter activity"/>
    <property type="evidence" value="ECO:0007669"/>
    <property type="project" value="InterPro"/>
</dbReference>
<protein>
    <recommendedName>
        <fullName evidence="4">ABC transporter permease</fullName>
    </recommendedName>
</protein>
<keyword evidence="1" id="KW-0812">Transmembrane</keyword>
<dbReference type="PANTHER" id="PTHR37305:SF1">
    <property type="entry name" value="MEMBRANE PROTEIN"/>
    <property type="match status" value="1"/>
</dbReference>
<evidence type="ECO:0008006" key="4">
    <source>
        <dbReference type="Google" id="ProtNLM"/>
    </source>
</evidence>
<gene>
    <name evidence="2" type="ORF">A4R26_07775</name>
</gene>
<keyword evidence="3" id="KW-1185">Reference proteome</keyword>
<dbReference type="STRING" id="550983.A4R26_07775"/>
<keyword evidence="1" id="KW-1133">Transmembrane helix</keyword>
<feature type="transmembrane region" description="Helical" evidence="1">
    <location>
        <begin position="20"/>
        <end position="38"/>
    </location>
</feature>
<comment type="caution">
    <text evidence="2">The sequence shown here is derived from an EMBL/GenBank/DDBJ whole genome shotgun (WGS) entry which is preliminary data.</text>
</comment>
<dbReference type="Pfam" id="PF12679">
    <property type="entry name" value="ABC2_membrane_2"/>
    <property type="match status" value="1"/>
</dbReference>
<reference evidence="3" key="1">
    <citation type="submission" date="2016-04" db="EMBL/GenBank/DDBJ databases">
        <authorList>
            <person name="Chen L."/>
            <person name="Zhuang W."/>
            <person name="Wang G."/>
        </authorList>
    </citation>
    <scope>NUCLEOTIDE SEQUENCE [LARGE SCALE GENOMIC DNA]</scope>
    <source>
        <strain evidence="3">208</strain>
    </source>
</reference>
<feature type="transmembrane region" description="Helical" evidence="1">
    <location>
        <begin position="165"/>
        <end position="193"/>
    </location>
</feature>
<dbReference type="RefSeq" id="WP_081170657.1">
    <property type="nucleotide sequence ID" value="NZ_LWBP01000243.1"/>
</dbReference>
<feature type="transmembrane region" description="Helical" evidence="1">
    <location>
        <begin position="200"/>
        <end position="222"/>
    </location>
</feature>
<proteinExistence type="predicted"/>
<dbReference type="Proteomes" id="UP000192276">
    <property type="component" value="Unassembled WGS sequence"/>
</dbReference>
<dbReference type="EMBL" id="LWBP01000243">
    <property type="protein sequence ID" value="OQP46616.1"/>
    <property type="molecule type" value="Genomic_DNA"/>
</dbReference>
<feature type="transmembrane region" description="Helical" evidence="1">
    <location>
        <begin position="63"/>
        <end position="91"/>
    </location>
</feature>
<evidence type="ECO:0000313" key="3">
    <source>
        <dbReference type="Proteomes" id="UP000192276"/>
    </source>
</evidence>
<organism evidence="2 3">
    <name type="scientific">Niastella populi</name>
    <dbReference type="NCBI Taxonomy" id="550983"/>
    <lineage>
        <taxon>Bacteria</taxon>
        <taxon>Pseudomonadati</taxon>
        <taxon>Bacteroidota</taxon>
        <taxon>Chitinophagia</taxon>
        <taxon>Chitinophagales</taxon>
        <taxon>Chitinophagaceae</taxon>
        <taxon>Niastella</taxon>
    </lineage>
</organism>
<sequence length="290" mass="31964">MWTLLQIELFKIFKRPRTYIAFIAIAAIVTLIQLALYLDGKTYVGFMLQSIERFNVEGKILNGYFVCYFILQTLLIHVPLLIALVGGDMIAGEANMGTLRLLISKPISRSALLVSKFLAASIYTLLLLIWMAILSLFLSLLIFGSGDLMVFQSQVIIQIPASDVFWRYIAAFGFAAIAMTTVAALSFFLSLFAENSIGPIVAAMSIVIVCTILTTMDLPLFLTMKPYLFTSHMLGWKGFFDIQATTGNSAVPGSIQNLPGILRSASILVVHIILFVTAAVVIFRKKDVLS</sequence>
<accession>A0A1V9EKH1</accession>
<dbReference type="OrthoDB" id="9814570at2"/>
<feature type="transmembrane region" description="Helical" evidence="1">
    <location>
        <begin position="261"/>
        <end position="283"/>
    </location>
</feature>
<dbReference type="AlphaFoldDB" id="A0A1V9EKH1"/>
<name>A0A1V9EKH1_9BACT</name>
<evidence type="ECO:0000313" key="2">
    <source>
        <dbReference type="EMBL" id="OQP46616.1"/>
    </source>
</evidence>
<dbReference type="PANTHER" id="PTHR37305">
    <property type="entry name" value="INTEGRAL MEMBRANE PROTEIN-RELATED"/>
    <property type="match status" value="1"/>
</dbReference>
<evidence type="ECO:0000256" key="1">
    <source>
        <dbReference type="SAM" id="Phobius"/>
    </source>
</evidence>